<keyword evidence="4" id="KW-1185">Reference proteome</keyword>
<dbReference type="SUPFAM" id="SSF54001">
    <property type="entry name" value="Cysteine proteinases"/>
    <property type="match status" value="1"/>
</dbReference>
<gene>
    <name evidence="3" type="ORF">GCM10011506_25090</name>
</gene>
<name>A0ABQ1MGI9_9BACT</name>
<evidence type="ECO:0000259" key="2">
    <source>
        <dbReference type="Pfam" id="PF12969"/>
    </source>
</evidence>
<dbReference type="Pfam" id="PF12969">
    <property type="entry name" value="DUF3857"/>
    <property type="match status" value="1"/>
</dbReference>
<dbReference type="RefSeq" id="WP_188463918.1">
    <property type="nucleotide sequence ID" value="NZ_BAABHU010000008.1"/>
</dbReference>
<evidence type="ECO:0000313" key="4">
    <source>
        <dbReference type="Proteomes" id="UP000636010"/>
    </source>
</evidence>
<reference evidence="4" key="1">
    <citation type="journal article" date="2019" name="Int. J. Syst. Evol. Microbiol.">
        <title>The Global Catalogue of Microorganisms (GCM) 10K type strain sequencing project: providing services to taxonomists for standard genome sequencing and annotation.</title>
        <authorList>
            <consortium name="The Broad Institute Genomics Platform"/>
            <consortium name="The Broad Institute Genome Sequencing Center for Infectious Disease"/>
            <person name="Wu L."/>
            <person name="Ma J."/>
        </authorList>
    </citation>
    <scope>NUCLEOTIDE SEQUENCE [LARGE SCALE GENOMIC DNA]</scope>
    <source>
        <strain evidence="4">CGMCC 1.10832</strain>
    </source>
</reference>
<dbReference type="InterPro" id="IPR024618">
    <property type="entry name" value="DUF3857"/>
</dbReference>
<feature type="signal peptide" evidence="1">
    <location>
        <begin position="1"/>
        <end position="19"/>
    </location>
</feature>
<keyword evidence="1" id="KW-0732">Signal</keyword>
<dbReference type="Gene3D" id="2.60.40.3140">
    <property type="match status" value="1"/>
</dbReference>
<accession>A0ABQ1MGI9</accession>
<dbReference type="InterPro" id="IPR038765">
    <property type="entry name" value="Papain-like_cys_pep_sf"/>
</dbReference>
<feature type="domain" description="DUF3857" evidence="2">
    <location>
        <begin position="58"/>
        <end position="214"/>
    </location>
</feature>
<sequence length="553" mass="63045">MKVFHIFFICLLLSVKALASGDIYTVKSIPEELLKDATAVIRLDNGSFEIEKLERANFKKHMVITILDERADHFAEVLLGYDKLIKVKSIYANVYDKNGKLIKKLKSNDFEDYSNISGASLYEDSRVKYADLVQKEHPYTIEFEYELQYKYLYSVPNWYLVPDFNTSIQNSNYTVTYPLELKPRYKLTHTSQQPEITTNKDVEVMKWQFESFQAIDEEPLSRGVSSFTPVLQLAPSKFSYEGYSGDMSTWNGMAKWQQALNEGLNDLSEETKIKMRKLVADLPDKKSKVEAIYQYMQNRTRYISIQLGVGGFQPFSAATVDEVGYGDCKGLSFYTKCLLEAVGIEANYSWVFGGRNSLEVDPDFPYDNFNHIILHVPLENDTLWLECTNQKIPAGYLGGFTDDRYALVMKNDQAQLIRTPNYLNDRNKIILKAAINLDVTGNAVSTINSSFIGQGTEYMGVRSYPGLPLSDQEKWVRRYIGIPDFSIKDFSFDEAKQELPELYFTANFSIRGAASKLADKYAVAPTLLDPLKISLKKSNSRKSPVYLPIVGFP</sequence>
<dbReference type="Gene3D" id="3.10.620.30">
    <property type="match status" value="1"/>
</dbReference>
<comment type="caution">
    <text evidence="3">The sequence shown here is derived from an EMBL/GenBank/DDBJ whole genome shotgun (WGS) entry which is preliminary data.</text>
</comment>
<dbReference type="Proteomes" id="UP000636010">
    <property type="component" value="Unassembled WGS sequence"/>
</dbReference>
<feature type="chain" id="PRO_5046768714" description="DUF3857 domain-containing protein" evidence="1">
    <location>
        <begin position="20"/>
        <end position="553"/>
    </location>
</feature>
<evidence type="ECO:0000256" key="1">
    <source>
        <dbReference type="SAM" id="SignalP"/>
    </source>
</evidence>
<proteinExistence type="predicted"/>
<evidence type="ECO:0000313" key="3">
    <source>
        <dbReference type="EMBL" id="GGC38664.1"/>
    </source>
</evidence>
<dbReference type="EMBL" id="BMEC01000008">
    <property type="protein sequence ID" value="GGC38664.1"/>
    <property type="molecule type" value="Genomic_DNA"/>
</dbReference>
<protein>
    <recommendedName>
        <fullName evidence="2">DUF3857 domain-containing protein</fullName>
    </recommendedName>
</protein>
<organism evidence="3 4">
    <name type="scientific">Marivirga lumbricoides</name>
    <dbReference type="NCBI Taxonomy" id="1046115"/>
    <lineage>
        <taxon>Bacteria</taxon>
        <taxon>Pseudomonadati</taxon>
        <taxon>Bacteroidota</taxon>
        <taxon>Cytophagia</taxon>
        <taxon>Cytophagales</taxon>
        <taxon>Marivirgaceae</taxon>
        <taxon>Marivirga</taxon>
    </lineage>
</organism>